<dbReference type="InterPro" id="IPR001320">
    <property type="entry name" value="Iontro_rcpt_C"/>
</dbReference>
<dbReference type="FunFam" id="3.40.190.10:FF:000039">
    <property type="entry name" value="Glutamate receptor"/>
    <property type="match status" value="1"/>
</dbReference>
<keyword evidence="6 16" id="KW-1133">Transmembrane helix</keyword>
<dbReference type="SUPFAM" id="SSF53850">
    <property type="entry name" value="Periplasmic binding protein-like II"/>
    <property type="match status" value="1"/>
</dbReference>
<dbReference type="InterPro" id="IPR044440">
    <property type="entry name" value="GABAb_receptor_plant_PBP1"/>
</dbReference>
<dbReference type="SMART" id="SM00079">
    <property type="entry name" value="PBPe"/>
    <property type="match status" value="1"/>
</dbReference>
<feature type="transmembrane region" description="Helical" evidence="16">
    <location>
        <begin position="619"/>
        <end position="639"/>
    </location>
</feature>
<dbReference type="InParanoid" id="A0A6P9EE29"/>
<evidence type="ECO:0000256" key="10">
    <source>
        <dbReference type="ARBA" id="ARBA00023180"/>
    </source>
</evidence>
<dbReference type="Gene3D" id="3.40.50.2300">
    <property type="match status" value="1"/>
</dbReference>
<evidence type="ECO:0000256" key="16">
    <source>
        <dbReference type="SAM" id="Phobius"/>
    </source>
</evidence>
<reference evidence="20" key="1">
    <citation type="submission" date="2025-08" db="UniProtKB">
        <authorList>
            <consortium name="RefSeq"/>
        </authorList>
    </citation>
    <scope>IDENTIFICATION</scope>
    <source>
        <tissue evidence="20">Leaves</tissue>
    </source>
</reference>
<feature type="transmembrane region" description="Helical" evidence="16">
    <location>
        <begin position="557"/>
        <end position="577"/>
    </location>
</feature>
<feature type="region of interest" description="Disordered" evidence="15">
    <location>
        <begin position="844"/>
        <end position="888"/>
    </location>
</feature>
<evidence type="ECO:0000256" key="7">
    <source>
        <dbReference type="ARBA" id="ARBA00023065"/>
    </source>
</evidence>
<keyword evidence="14" id="KW-1015">Disulfide bond</keyword>
<proteinExistence type="inferred from homology"/>
<gene>
    <name evidence="20" type="primary">LOC109021235</name>
</gene>
<evidence type="ECO:0000256" key="4">
    <source>
        <dbReference type="ARBA" id="ARBA00022692"/>
    </source>
</evidence>
<evidence type="ECO:0000256" key="5">
    <source>
        <dbReference type="ARBA" id="ARBA00022729"/>
    </source>
</evidence>
<keyword evidence="7 13" id="KW-0406">Ion transport</keyword>
<dbReference type="FunFam" id="3.40.50.2300:FF:000188">
    <property type="entry name" value="Glutamate receptor"/>
    <property type="match status" value="1"/>
</dbReference>
<dbReference type="GeneID" id="109021235"/>
<evidence type="ECO:0000313" key="20">
    <source>
        <dbReference type="RefSeq" id="XP_035545596.1"/>
    </source>
</evidence>
<feature type="compositionally biased region" description="Pro residues" evidence="15">
    <location>
        <begin position="879"/>
        <end position="888"/>
    </location>
</feature>
<dbReference type="RefSeq" id="XP_035545596.1">
    <property type="nucleotide sequence ID" value="XM_035689703.1"/>
</dbReference>
<keyword evidence="9 13" id="KW-0675">Receptor</keyword>
<evidence type="ECO:0000256" key="15">
    <source>
        <dbReference type="SAM" id="MobiDB-lite"/>
    </source>
</evidence>
<dbReference type="InterPro" id="IPR019594">
    <property type="entry name" value="Glu/Gly-bd"/>
</dbReference>
<protein>
    <recommendedName>
        <fullName evidence="13">Glutamate receptor</fullName>
    </recommendedName>
</protein>
<evidence type="ECO:0000313" key="19">
    <source>
        <dbReference type="Proteomes" id="UP000235220"/>
    </source>
</evidence>
<dbReference type="Pfam" id="PF10613">
    <property type="entry name" value="Lig_chan-Glu_bd"/>
    <property type="match status" value="1"/>
</dbReference>
<dbReference type="CDD" id="cd13686">
    <property type="entry name" value="GluR_Plant"/>
    <property type="match status" value="1"/>
</dbReference>
<feature type="disulfide bond" evidence="14">
    <location>
        <begin position="723"/>
        <end position="779"/>
    </location>
</feature>
<dbReference type="OrthoDB" id="5984008at2759"/>
<evidence type="ECO:0000256" key="13">
    <source>
        <dbReference type="PIRNR" id="PIRNR037090"/>
    </source>
</evidence>
<keyword evidence="8 13" id="KW-0472">Membrane</keyword>
<dbReference type="GO" id="GO:0005886">
    <property type="term" value="C:plasma membrane"/>
    <property type="evidence" value="ECO:0000318"/>
    <property type="project" value="GO_Central"/>
</dbReference>
<organism evidence="19 20">
    <name type="scientific">Juglans regia</name>
    <name type="common">English walnut</name>
    <dbReference type="NCBI Taxonomy" id="51240"/>
    <lineage>
        <taxon>Eukaryota</taxon>
        <taxon>Viridiplantae</taxon>
        <taxon>Streptophyta</taxon>
        <taxon>Embryophyta</taxon>
        <taxon>Tracheophyta</taxon>
        <taxon>Spermatophyta</taxon>
        <taxon>Magnoliopsida</taxon>
        <taxon>eudicotyledons</taxon>
        <taxon>Gunneridae</taxon>
        <taxon>Pentapetalae</taxon>
        <taxon>rosids</taxon>
        <taxon>fabids</taxon>
        <taxon>Fagales</taxon>
        <taxon>Juglandaceae</taxon>
        <taxon>Juglans</taxon>
    </lineage>
</organism>
<keyword evidence="4 16" id="KW-0812">Transmembrane</keyword>
<evidence type="ECO:0000256" key="9">
    <source>
        <dbReference type="ARBA" id="ARBA00023170"/>
    </source>
</evidence>
<dbReference type="FunFam" id="1.10.287.70:FF:000037">
    <property type="entry name" value="Glutamate receptor"/>
    <property type="match status" value="1"/>
</dbReference>
<dbReference type="AlphaFoldDB" id="A0A6P9EE29"/>
<evidence type="ECO:0000256" key="8">
    <source>
        <dbReference type="ARBA" id="ARBA00023136"/>
    </source>
</evidence>
<dbReference type="InterPro" id="IPR015683">
    <property type="entry name" value="Ionotropic_Glu_rcpt"/>
</dbReference>
<dbReference type="FunFam" id="3.40.190.10:FF:000054">
    <property type="entry name" value="Glutamate receptor"/>
    <property type="match status" value="1"/>
</dbReference>
<comment type="similarity">
    <text evidence="2 13">Belongs to the glutamate-gated ion channel (TC 1.A.10.1) family.</text>
</comment>
<evidence type="ECO:0000256" key="1">
    <source>
        <dbReference type="ARBA" id="ARBA00004141"/>
    </source>
</evidence>
<evidence type="ECO:0000256" key="17">
    <source>
        <dbReference type="SAM" id="SignalP"/>
    </source>
</evidence>
<keyword evidence="3 13" id="KW-0813">Transport</keyword>
<dbReference type="InterPro" id="IPR017103">
    <property type="entry name" value="Iontropic_Glu_rcpt_pln"/>
</dbReference>
<accession>A0A6P9EE29</accession>
<evidence type="ECO:0000256" key="11">
    <source>
        <dbReference type="ARBA" id="ARBA00023286"/>
    </source>
</evidence>
<dbReference type="Pfam" id="PF00060">
    <property type="entry name" value="Lig_chan"/>
    <property type="match status" value="1"/>
</dbReference>
<dbReference type="InterPro" id="IPR001828">
    <property type="entry name" value="ANF_lig-bd_rcpt"/>
</dbReference>
<feature type="signal peptide" evidence="17">
    <location>
        <begin position="1"/>
        <end position="18"/>
    </location>
</feature>
<dbReference type="Proteomes" id="UP000235220">
    <property type="component" value="Chromosome 4"/>
</dbReference>
<name>A0A6P9EE29_JUGRE</name>
<keyword evidence="5 17" id="KW-0732">Signal</keyword>
<feature type="chain" id="PRO_5028295275" description="Glutamate receptor" evidence="17">
    <location>
        <begin position="19"/>
        <end position="888"/>
    </location>
</feature>
<keyword evidence="19" id="KW-1185">Reference proteome</keyword>
<keyword evidence="10" id="KW-0325">Glycoprotein</keyword>
<dbReference type="Gene3D" id="1.10.287.70">
    <property type="match status" value="1"/>
</dbReference>
<comment type="function">
    <text evidence="13">Glutamate-gated receptor that probably acts as non-selective cation channel.</text>
</comment>
<dbReference type="InterPro" id="IPR028082">
    <property type="entry name" value="Peripla_BP_I"/>
</dbReference>
<dbReference type="PIRSF" id="PIRSF037090">
    <property type="entry name" value="Iontro_Glu-like_rcpt_pln"/>
    <property type="match status" value="1"/>
</dbReference>
<evidence type="ECO:0000256" key="14">
    <source>
        <dbReference type="PIRSR" id="PIRSR037090-50"/>
    </source>
</evidence>
<keyword evidence="11 13" id="KW-1071">Ligand-gated ion channel</keyword>
<dbReference type="GO" id="GO:0038023">
    <property type="term" value="F:signaling receptor activity"/>
    <property type="evidence" value="ECO:0000318"/>
    <property type="project" value="GO_Central"/>
</dbReference>
<dbReference type="PANTHER" id="PTHR18966">
    <property type="entry name" value="IONOTROPIC GLUTAMATE RECEPTOR"/>
    <property type="match status" value="1"/>
</dbReference>
<evidence type="ECO:0000259" key="18">
    <source>
        <dbReference type="SMART" id="SM00079"/>
    </source>
</evidence>
<feature type="compositionally biased region" description="Polar residues" evidence="15">
    <location>
        <begin position="850"/>
        <end position="878"/>
    </location>
</feature>
<sequence>MSVVLFFLLIFSINGAKAQTKVTGIGILIDSNTRIGKEEKVAMEIAAQNYNNHSNTHKVTLHVLDSLRVTTSAAEKMIRKKRIKVMIGMHTWPEAALVADVAGQARVPIISFAAPAINPPLMPLRWPFLIQMAKNGSQQIKCIADIVRAYNWQRVIAISEDGAYGTDSGMFALLSGALQTVGSEMEYHSVLPPISSVSDPERVVQEELIMLKKKKSRVFVVLHSSLEMATYLFREAKQMGLVGRDSVWIISDSIMNLLDSINNSVISSMEGALGIKTYDSEKVGNSEYQDFYPQFRKIFRTEYLEEDNSGPGIYALRAYDSIRLVTKAIERMANNTRSSPKILLDNMLSSNFSGLSGRIHFKAGQLSESPVFRIVSVVGKRYKEIDLWTPDFGFSMSPFVDKCEAKIFHGSLFFTAKSLFIPERNQTGWEMPTDSKPLKIGVPGGSPFKTFVKVKYGEKPNQNEYDGFCIHVFNKARGLLEYHLPYEFETRRGTTYNDLIHLVHNKTYDAVVGDFTILSDRLQYVDFTVPYTESSLVLIVPAKSERLEFMFVEPFTWGLWVVTGAILMYTTFTVWFLEHQSNPEFSGPWKNQISTALWFTFSSLFFAHREKINRNDTRLVILVWLFVVMILASSYTASLSSMLTVQQLRPNVADIEWLKNHNLKIGCQYKFICEYVENVLNFKSDNIVKISYDYMYPEEFKSKYIAAAFLELPYAKVFLNKYCNEFTGTMASTKYGGFGFAFQKGSPIAGDFSKAILQLSENGDLKSLEDEWLTPSHECSTNKTSNKPNSLSIKSFGFLYLLSFSTSTICLLLSLIRWRDPCNESIWQKVVRLVRYFHIKNRGSPPTPADISSTNEGISDANESPSRLDFISNSNSPESHPPLPASIN</sequence>
<evidence type="ECO:0000256" key="2">
    <source>
        <dbReference type="ARBA" id="ARBA00008685"/>
    </source>
</evidence>
<keyword evidence="12 13" id="KW-0407">Ion channel</keyword>
<comment type="subcellular location">
    <subcellularLocation>
        <location evidence="1">Membrane</location>
        <topology evidence="1">Multi-pass membrane protein</topology>
    </subcellularLocation>
</comment>
<feature type="domain" description="Ionotropic glutamate receptor C-terminal" evidence="18">
    <location>
        <begin position="439"/>
        <end position="775"/>
    </location>
</feature>
<evidence type="ECO:0000256" key="6">
    <source>
        <dbReference type="ARBA" id="ARBA00022989"/>
    </source>
</evidence>
<evidence type="ECO:0000256" key="12">
    <source>
        <dbReference type="ARBA" id="ARBA00023303"/>
    </source>
</evidence>
<dbReference type="Gene3D" id="3.40.190.10">
    <property type="entry name" value="Periplasmic binding protein-like II"/>
    <property type="match status" value="2"/>
</dbReference>
<dbReference type="CDD" id="cd19990">
    <property type="entry name" value="PBP1_GABAb_receptor_plant"/>
    <property type="match status" value="1"/>
</dbReference>
<dbReference type="SUPFAM" id="SSF53822">
    <property type="entry name" value="Periplasmic binding protein-like I"/>
    <property type="match status" value="1"/>
</dbReference>
<evidence type="ECO:0000256" key="3">
    <source>
        <dbReference type="ARBA" id="ARBA00022448"/>
    </source>
</evidence>
<dbReference type="Pfam" id="PF01094">
    <property type="entry name" value="ANF_receptor"/>
    <property type="match status" value="1"/>
</dbReference>
<dbReference type="GO" id="GO:0015276">
    <property type="term" value="F:ligand-gated monoatomic ion channel activity"/>
    <property type="evidence" value="ECO:0000318"/>
    <property type="project" value="GO_Central"/>
</dbReference>